<dbReference type="Proteomes" id="UP000066480">
    <property type="component" value="Chromosome"/>
</dbReference>
<dbReference type="KEGG" id="lmoi:VV02_23920"/>
<name>A0A0K1JNL3_9MICO</name>
<evidence type="ECO:0000313" key="1">
    <source>
        <dbReference type="EMBL" id="AKU18183.1"/>
    </source>
</evidence>
<accession>A0A0K1JNL3</accession>
<organism evidence="1 2">
    <name type="scientific">Luteipulveratus mongoliensis</name>
    <dbReference type="NCBI Taxonomy" id="571913"/>
    <lineage>
        <taxon>Bacteria</taxon>
        <taxon>Bacillati</taxon>
        <taxon>Actinomycetota</taxon>
        <taxon>Actinomycetes</taxon>
        <taxon>Micrococcales</taxon>
        <taxon>Dermacoccaceae</taxon>
        <taxon>Luteipulveratus</taxon>
    </lineage>
</organism>
<dbReference type="EMBL" id="CP011112">
    <property type="protein sequence ID" value="AKU18183.1"/>
    <property type="molecule type" value="Genomic_DNA"/>
</dbReference>
<proteinExistence type="predicted"/>
<keyword evidence="2" id="KW-1185">Reference proteome</keyword>
<dbReference type="AlphaFoldDB" id="A0A0K1JNL3"/>
<dbReference type="RefSeq" id="WP_052595695.1">
    <property type="nucleotide sequence ID" value="NZ_CP011112.1"/>
</dbReference>
<protein>
    <submittedName>
        <fullName evidence="1">Uncharacterized protein</fullName>
    </submittedName>
</protein>
<evidence type="ECO:0000313" key="2">
    <source>
        <dbReference type="Proteomes" id="UP000066480"/>
    </source>
</evidence>
<sequence>MARLLLTGASGGGRLKQLTKRRTGIGILYTGLVDPELAIERVVDQAANFIARVAIQSRYVAKETNGCGQGFRSGTEPIVARSLFSLQTRTFFAKPIESLPDLLLRQALLGQVDESLLTAIELTELLGRSLADHIEADLLSIQRVFDLSVDRLDELLGQQD</sequence>
<gene>
    <name evidence="1" type="ORF">VV02_23920</name>
</gene>
<reference evidence="1 2" key="1">
    <citation type="submission" date="2015-03" db="EMBL/GenBank/DDBJ databases">
        <title>Luteipulveratus halotolerans sp. nov., a novel actinobacterium (Dermacoccaceae) from Sarawak, Malaysia.</title>
        <authorList>
            <person name="Juboi H."/>
            <person name="Basik A."/>
            <person name="Shamsul S.S."/>
            <person name="Arnold P."/>
            <person name="Schmitt E.K."/>
            <person name="Sanglier J.-J."/>
            <person name="Yeo T."/>
        </authorList>
    </citation>
    <scope>NUCLEOTIDE SEQUENCE [LARGE SCALE GENOMIC DNA]</scope>
    <source>
        <strain evidence="1 2">MN07-A0370</strain>
    </source>
</reference>